<dbReference type="EMBL" id="VXIV02000308">
    <property type="protein sequence ID" value="KAF6039061.1"/>
    <property type="molecule type" value="Genomic_DNA"/>
</dbReference>
<evidence type="ECO:0000313" key="7">
    <source>
        <dbReference type="EMBL" id="KAF6039061.1"/>
    </source>
</evidence>
<dbReference type="PANTHER" id="PTHR11274:SF0">
    <property type="entry name" value="GENERAL TRANSCRIPTION AND DNA REPAIR FACTOR IIH HELICASE SUBUNIT XPB"/>
    <property type="match status" value="1"/>
</dbReference>
<evidence type="ECO:0000256" key="1">
    <source>
        <dbReference type="ARBA" id="ARBA00022741"/>
    </source>
</evidence>
<name>A0A7J7KLG6_BUGNE</name>
<evidence type="ECO:0000313" key="8">
    <source>
        <dbReference type="Proteomes" id="UP000593567"/>
    </source>
</evidence>
<proteinExistence type="predicted"/>
<evidence type="ECO:0000256" key="2">
    <source>
        <dbReference type="ARBA" id="ARBA00022801"/>
    </source>
</evidence>
<accession>A0A7J7KLG6</accession>
<dbReference type="InterPro" id="IPR032830">
    <property type="entry name" value="XPB/Ssl2_N"/>
</dbReference>
<dbReference type="Pfam" id="PF13625">
    <property type="entry name" value="Helicase_C_3"/>
    <property type="match status" value="1"/>
</dbReference>
<dbReference type="InterPro" id="IPR050615">
    <property type="entry name" value="ATP-dep_DNA_Helicase"/>
</dbReference>
<dbReference type="Proteomes" id="UP000593567">
    <property type="component" value="Unassembled WGS sequence"/>
</dbReference>
<evidence type="ECO:0000256" key="3">
    <source>
        <dbReference type="ARBA" id="ARBA00022806"/>
    </source>
</evidence>
<keyword evidence="4" id="KW-0067">ATP-binding</keyword>
<dbReference type="OrthoDB" id="10262986at2759"/>
<dbReference type="GO" id="GO:0016787">
    <property type="term" value="F:hydrolase activity"/>
    <property type="evidence" value="ECO:0007669"/>
    <property type="project" value="UniProtKB-KW"/>
</dbReference>
<evidence type="ECO:0000256" key="4">
    <source>
        <dbReference type="ARBA" id="ARBA00022840"/>
    </source>
</evidence>
<dbReference type="GO" id="GO:0043138">
    <property type="term" value="F:3'-5' DNA helicase activity"/>
    <property type="evidence" value="ECO:0007669"/>
    <property type="project" value="TreeGrafter"/>
</dbReference>
<comment type="caution">
    <text evidence="7">The sequence shown here is derived from an EMBL/GenBank/DDBJ whole genome shotgun (WGS) entry which is preliminary data.</text>
</comment>
<evidence type="ECO:0000259" key="6">
    <source>
        <dbReference type="Pfam" id="PF13625"/>
    </source>
</evidence>
<dbReference type="GO" id="GO:0097550">
    <property type="term" value="C:transcription preinitiation complex"/>
    <property type="evidence" value="ECO:0007669"/>
    <property type="project" value="TreeGrafter"/>
</dbReference>
<keyword evidence="8" id="KW-1185">Reference proteome</keyword>
<feature type="compositionally biased region" description="Basic residues" evidence="5">
    <location>
        <begin position="1"/>
        <end position="19"/>
    </location>
</feature>
<reference evidence="7" key="1">
    <citation type="submission" date="2020-06" db="EMBL/GenBank/DDBJ databases">
        <title>Draft genome of Bugula neritina, a colonial animal packing powerful symbionts and potential medicines.</title>
        <authorList>
            <person name="Rayko M."/>
        </authorList>
    </citation>
    <scope>NUCLEOTIDE SEQUENCE [LARGE SCALE GENOMIC DNA]</scope>
    <source>
        <strain evidence="7">Kwan_BN1</strain>
    </source>
</reference>
<evidence type="ECO:0000256" key="5">
    <source>
        <dbReference type="SAM" id="MobiDB-lite"/>
    </source>
</evidence>
<dbReference type="GO" id="GO:0000112">
    <property type="term" value="C:nucleotide-excision repair factor 3 complex"/>
    <property type="evidence" value="ECO:0007669"/>
    <property type="project" value="TreeGrafter"/>
</dbReference>
<dbReference type="GO" id="GO:0005524">
    <property type="term" value="F:ATP binding"/>
    <property type="evidence" value="ECO:0007669"/>
    <property type="project" value="UniProtKB-KW"/>
</dbReference>
<dbReference type="GO" id="GO:0006367">
    <property type="term" value="P:transcription initiation at RNA polymerase II promoter"/>
    <property type="evidence" value="ECO:0007669"/>
    <property type="project" value="TreeGrafter"/>
</dbReference>
<keyword evidence="2" id="KW-0378">Hydrolase</keyword>
<sequence length="230" mass="26203">MGGKKEKKKDKDKSKKRKRAAAELVDDYNEDSLDSVINVNEAADVPEAAKRDIEKLESQEDEFGARDLRTLLDLKLDHNNRPLWVAPDGHIFLESFSPVYKHAHDFLIAISEPVCRPEHIHEYKLTAYSLYAAVSVGLKTEDIIEYLRRLSKTSIPDGIVQFIQMCTVSYGKVKLVLKHNKYFVESQFADVIQKLLKDPVVQQCVLRKSNTEADELVESQITTKNALQVC</sequence>
<keyword evidence="3" id="KW-0347">Helicase</keyword>
<dbReference type="AlphaFoldDB" id="A0A7J7KLG6"/>
<gene>
    <name evidence="7" type="ORF">EB796_002607</name>
</gene>
<keyword evidence="1" id="KW-0547">Nucleotide-binding</keyword>
<organism evidence="7 8">
    <name type="scientific">Bugula neritina</name>
    <name type="common">Brown bryozoan</name>
    <name type="synonym">Sertularia neritina</name>
    <dbReference type="NCBI Taxonomy" id="10212"/>
    <lineage>
        <taxon>Eukaryota</taxon>
        <taxon>Metazoa</taxon>
        <taxon>Spiralia</taxon>
        <taxon>Lophotrochozoa</taxon>
        <taxon>Bryozoa</taxon>
        <taxon>Gymnolaemata</taxon>
        <taxon>Cheilostomatida</taxon>
        <taxon>Flustrina</taxon>
        <taxon>Buguloidea</taxon>
        <taxon>Bugulidae</taxon>
        <taxon>Bugula</taxon>
    </lineage>
</organism>
<dbReference type="GO" id="GO:0005675">
    <property type="term" value="C:transcription factor TFIIH holo complex"/>
    <property type="evidence" value="ECO:0007669"/>
    <property type="project" value="TreeGrafter"/>
</dbReference>
<feature type="domain" description="Helicase XPB/Ssl2 N-terminal" evidence="6">
    <location>
        <begin position="83"/>
        <end position="208"/>
    </location>
</feature>
<dbReference type="PANTHER" id="PTHR11274">
    <property type="entry name" value="RAD25/XP-B DNA REPAIR HELICASE"/>
    <property type="match status" value="1"/>
</dbReference>
<protein>
    <submittedName>
        <fullName evidence="7">Hay</fullName>
    </submittedName>
</protein>
<feature type="region of interest" description="Disordered" evidence="5">
    <location>
        <begin position="1"/>
        <end position="23"/>
    </location>
</feature>